<accession>A0A1F4T4K9</accession>
<dbReference type="CDD" id="cd07437">
    <property type="entry name" value="PHP_HisPPase_Ycdx_like"/>
    <property type="match status" value="1"/>
</dbReference>
<dbReference type="PANTHER" id="PTHR36928">
    <property type="entry name" value="PHOSPHATASE YCDX-RELATED"/>
    <property type="match status" value="1"/>
</dbReference>
<dbReference type="GO" id="GO:0008270">
    <property type="term" value="F:zinc ion binding"/>
    <property type="evidence" value="ECO:0007669"/>
    <property type="project" value="TreeGrafter"/>
</dbReference>
<dbReference type="Proteomes" id="UP000178602">
    <property type="component" value="Unassembled WGS sequence"/>
</dbReference>
<name>A0A1F4T4K9_UNCSA</name>
<sequence length="236" mass="26200">MKYIADLHVHTISSGHAYSTLEEYAARAKKIGLKAFALTDHAPAMPGGPHLYYFANMKMVPEKIDGVRIYRGSEVNVISAEGEIDLTDHELGELEIVIASMHPRVGYDSQGEEKNTEVLIKTMRRNPKVNILGHIGNPKFPVNIPAVVAAAKEGRILIELNNSSAISRPGSWEKCLQAAEEVKKHDWLIALGTDSHFSGMLGDFRQSEELIKAAGLSDRHIVNTSFEKIEKYLLKR</sequence>
<dbReference type="SMART" id="SM00481">
    <property type="entry name" value="POLIIIAc"/>
    <property type="match status" value="1"/>
</dbReference>
<comment type="caution">
    <text evidence="2">The sequence shown here is derived from an EMBL/GenBank/DDBJ whole genome shotgun (WGS) entry which is preliminary data.</text>
</comment>
<dbReference type="AlphaFoldDB" id="A0A1F4T4K9"/>
<dbReference type="PANTHER" id="PTHR36928:SF1">
    <property type="entry name" value="PHOSPHATASE YCDX-RELATED"/>
    <property type="match status" value="1"/>
</dbReference>
<dbReference type="NCBIfam" id="NF006702">
    <property type="entry name" value="PRK09248.1"/>
    <property type="match status" value="1"/>
</dbReference>
<evidence type="ECO:0000313" key="3">
    <source>
        <dbReference type="Proteomes" id="UP000178602"/>
    </source>
</evidence>
<organism evidence="2 3">
    <name type="scientific">candidate division WOR-1 bacterium RIFOXYC12_FULL_54_18</name>
    <dbReference type="NCBI Taxonomy" id="1802584"/>
    <lineage>
        <taxon>Bacteria</taxon>
        <taxon>Bacillati</taxon>
        <taxon>Saganbacteria</taxon>
    </lineage>
</organism>
<dbReference type="InterPro" id="IPR003141">
    <property type="entry name" value="Pol/His_phosphatase_N"/>
</dbReference>
<dbReference type="Gene3D" id="3.20.20.140">
    <property type="entry name" value="Metal-dependent hydrolases"/>
    <property type="match status" value="1"/>
</dbReference>
<evidence type="ECO:0000259" key="1">
    <source>
        <dbReference type="SMART" id="SM00481"/>
    </source>
</evidence>
<dbReference type="InterPro" id="IPR050243">
    <property type="entry name" value="PHP_phosphatase"/>
</dbReference>
<dbReference type="GO" id="GO:0005829">
    <property type="term" value="C:cytosol"/>
    <property type="evidence" value="ECO:0007669"/>
    <property type="project" value="TreeGrafter"/>
</dbReference>
<protein>
    <recommendedName>
        <fullName evidence="1">Polymerase/histidinol phosphatase N-terminal domain-containing protein</fullName>
    </recommendedName>
</protein>
<dbReference type="SUPFAM" id="SSF89550">
    <property type="entry name" value="PHP domain-like"/>
    <property type="match status" value="1"/>
</dbReference>
<reference evidence="2 3" key="1">
    <citation type="journal article" date="2016" name="Nat. Commun.">
        <title>Thousands of microbial genomes shed light on interconnected biogeochemical processes in an aquifer system.</title>
        <authorList>
            <person name="Anantharaman K."/>
            <person name="Brown C.T."/>
            <person name="Hug L.A."/>
            <person name="Sharon I."/>
            <person name="Castelle C.J."/>
            <person name="Probst A.J."/>
            <person name="Thomas B.C."/>
            <person name="Singh A."/>
            <person name="Wilkins M.J."/>
            <person name="Karaoz U."/>
            <person name="Brodie E.L."/>
            <person name="Williams K.H."/>
            <person name="Hubbard S.S."/>
            <person name="Banfield J.F."/>
        </authorList>
    </citation>
    <scope>NUCLEOTIDE SEQUENCE [LARGE SCALE GENOMIC DNA]</scope>
</reference>
<feature type="domain" description="Polymerase/histidinol phosphatase N-terminal" evidence="1">
    <location>
        <begin position="5"/>
        <end position="79"/>
    </location>
</feature>
<dbReference type="InterPro" id="IPR004013">
    <property type="entry name" value="PHP_dom"/>
</dbReference>
<dbReference type="EMBL" id="MEUG01000001">
    <property type="protein sequence ID" value="OGC27638.1"/>
    <property type="molecule type" value="Genomic_DNA"/>
</dbReference>
<dbReference type="GO" id="GO:0042578">
    <property type="term" value="F:phosphoric ester hydrolase activity"/>
    <property type="evidence" value="ECO:0007669"/>
    <property type="project" value="TreeGrafter"/>
</dbReference>
<proteinExistence type="predicted"/>
<dbReference type="InterPro" id="IPR016195">
    <property type="entry name" value="Pol/histidinol_Pase-like"/>
</dbReference>
<dbReference type="Pfam" id="PF02811">
    <property type="entry name" value="PHP"/>
    <property type="match status" value="1"/>
</dbReference>
<gene>
    <name evidence="2" type="ORF">A3K49_01270</name>
</gene>
<evidence type="ECO:0000313" key="2">
    <source>
        <dbReference type="EMBL" id="OGC27638.1"/>
    </source>
</evidence>